<protein>
    <submittedName>
        <fullName evidence="4">OmpA family protein</fullName>
    </submittedName>
</protein>
<evidence type="ECO:0000256" key="2">
    <source>
        <dbReference type="SAM" id="SignalP"/>
    </source>
</evidence>
<dbReference type="InterPro" id="IPR036737">
    <property type="entry name" value="OmpA-like_sf"/>
</dbReference>
<dbReference type="SUPFAM" id="SSF49464">
    <property type="entry name" value="Carboxypeptidase regulatory domain-like"/>
    <property type="match status" value="1"/>
</dbReference>
<dbReference type="PROSITE" id="PS51123">
    <property type="entry name" value="OMPA_2"/>
    <property type="match status" value="1"/>
</dbReference>
<reference evidence="5" key="1">
    <citation type="journal article" date="2019" name="Int. J. Syst. Evol. Microbiol.">
        <title>The Global Catalogue of Microorganisms (GCM) 10K type strain sequencing project: providing services to taxonomists for standard genome sequencing and annotation.</title>
        <authorList>
            <consortium name="The Broad Institute Genomics Platform"/>
            <consortium name="The Broad Institute Genome Sequencing Center for Infectious Disease"/>
            <person name="Wu L."/>
            <person name="Ma J."/>
        </authorList>
    </citation>
    <scope>NUCLEOTIDE SEQUENCE [LARGE SCALE GENOMIC DNA]</scope>
    <source>
        <strain evidence="5">CGMCC 1.15795</strain>
    </source>
</reference>
<dbReference type="InterPro" id="IPR050330">
    <property type="entry name" value="Bact_OuterMem_StrucFunc"/>
</dbReference>
<sequence length="275" mass="29390">MNLPLRGLLAAALLLGSLRPALAQSAPDSLAQAASSDTLRLAQRLTEDEEEPATASTLPVAPAPMPVAVTEVTLHGTVLDVASGKPVPASIEVLDNETGALVTTLRCTPEGSYSINLPAGTNYGLVLHSGAYPFHSENVNLAARMGFPETVRNFRLQKLEPGTNILLNNVFFESGTAKLSPASTAELERLVKLLADKPKLKLKISSHTDGTDDYEAGVVLTKQRAQVIAAYLTEHKIKTDRLTIMGYGASIPLRASALNGDLQRNQRIEFRVMAN</sequence>
<comment type="caution">
    <text evidence="4">The sequence shown here is derived from an EMBL/GenBank/DDBJ whole genome shotgun (WGS) entry which is preliminary data.</text>
</comment>
<keyword evidence="1" id="KW-0472">Membrane</keyword>
<evidence type="ECO:0000313" key="4">
    <source>
        <dbReference type="EMBL" id="MFD1873516.1"/>
    </source>
</evidence>
<gene>
    <name evidence="4" type="ORF">ACFSDX_13810</name>
</gene>
<dbReference type="InterPro" id="IPR008969">
    <property type="entry name" value="CarboxyPept-like_regulatory"/>
</dbReference>
<evidence type="ECO:0000256" key="1">
    <source>
        <dbReference type="PROSITE-ProRule" id="PRU00473"/>
    </source>
</evidence>
<dbReference type="CDD" id="cd07185">
    <property type="entry name" value="OmpA_C-like"/>
    <property type="match status" value="1"/>
</dbReference>
<dbReference type="Gene3D" id="2.60.40.1120">
    <property type="entry name" value="Carboxypeptidase-like, regulatory domain"/>
    <property type="match status" value="1"/>
</dbReference>
<evidence type="ECO:0000259" key="3">
    <source>
        <dbReference type="PROSITE" id="PS51123"/>
    </source>
</evidence>
<dbReference type="Pfam" id="PF00691">
    <property type="entry name" value="OmpA"/>
    <property type="match status" value="1"/>
</dbReference>
<dbReference type="RefSeq" id="WP_382314476.1">
    <property type="nucleotide sequence ID" value="NZ_JBHUFD010000005.1"/>
</dbReference>
<proteinExistence type="predicted"/>
<accession>A0ABW4QVS5</accession>
<dbReference type="SUPFAM" id="SSF103088">
    <property type="entry name" value="OmpA-like"/>
    <property type="match status" value="1"/>
</dbReference>
<dbReference type="PANTHER" id="PTHR30329">
    <property type="entry name" value="STATOR ELEMENT OF FLAGELLAR MOTOR COMPLEX"/>
    <property type="match status" value="1"/>
</dbReference>
<name>A0ABW4QVS5_9BACT</name>
<feature type="domain" description="OmpA-like" evidence="3">
    <location>
        <begin position="161"/>
        <end position="275"/>
    </location>
</feature>
<dbReference type="InterPro" id="IPR006665">
    <property type="entry name" value="OmpA-like"/>
</dbReference>
<organism evidence="4 5">
    <name type="scientific">Hymenobacter bucti</name>
    <dbReference type="NCBI Taxonomy" id="1844114"/>
    <lineage>
        <taxon>Bacteria</taxon>
        <taxon>Pseudomonadati</taxon>
        <taxon>Bacteroidota</taxon>
        <taxon>Cytophagia</taxon>
        <taxon>Cytophagales</taxon>
        <taxon>Hymenobacteraceae</taxon>
        <taxon>Hymenobacter</taxon>
    </lineage>
</organism>
<feature type="signal peptide" evidence="2">
    <location>
        <begin position="1"/>
        <end position="23"/>
    </location>
</feature>
<dbReference type="Gene3D" id="3.30.1330.60">
    <property type="entry name" value="OmpA-like domain"/>
    <property type="match status" value="1"/>
</dbReference>
<dbReference type="PANTHER" id="PTHR30329:SF21">
    <property type="entry name" value="LIPOPROTEIN YIAD-RELATED"/>
    <property type="match status" value="1"/>
</dbReference>
<dbReference type="EMBL" id="JBHUFD010000005">
    <property type="protein sequence ID" value="MFD1873516.1"/>
    <property type="molecule type" value="Genomic_DNA"/>
</dbReference>
<evidence type="ECO:0000313" key="5">
    <source>
        <dbReference type="Proteomes" id="UP001597197"/>
    </source>
</evidence>
<feature type="chain" id="PRO_5045576115" evidence="2">
    <location>
        <begin position="24"/>
        <end position="275"/>
    </location>
</feature>
<keyword evidence="5" id="KW-1185">Reference proteome</keyword>
<keyword evidence="2" id="KW-0732">Signal</keyword>
<dbReference type="Proteomes" id="UP001597197">
    <property type="component" value="Unassembled WGS sequence"/>
</dbReference>